<keyword evidence="3 6" id="KW-0812">Transmembrane</keyword>
<dbReference type="EMBL" id="AUZX01011197">
    <property type="protein sequence ID" value="EQD44013.1"/>
    <property type="molecule type" value="Genomic_DNA"/>
</dbReference>
<feature type="transmembrane region" description="Helical" evidence="6">
    <location>
        <begin position="57"/>
        <end position="77"/>
    </location>
</feature>
<keyword evidence="5 6" id="KW-0472">Membrane</keyword>
<evidence type="ECO:0000256" key="1">
    <source>
        <dbReference type="ARBA" id="ARBA00004651"/>
    </source>
</evidence>
<evidence type="ECO:0000256" key="6">
    <source>
        <dbReference type="SAM" id="Phobius"/>
    </source>
</evidence>
<dbReference type="AlphaFoldDB" id="T1BEU7"/>
<evidence type="ECO:0000313" key="9">
    <source>
        <dbReference type="EMBL" id="EQD51549.1"/>
    </source>
</evidence>
<feature type="domain" description="DUF202" evidence="7">
    <location>
        <begin position="7"/>
        <end position="81"/>
    </location>
</feature>
<evidence type="ECO:0000256" key="5">
    <source>
        <dbReference type="ARBA" id="ARBA00023136"/>
    </source>
</evidence>
<organism evidence="9">
    <name type="scientific">mine drainage metagenome</name>
    <dbReference type="NCBI Taxonomy" id="410659"/>
    <lineage>
        <taxon>unclassified sequences</taxon>
        <taxon>metagenomes</taxon>
        <taxon>ecological metagenomes</taxon>
    </lineage>
</organism>
<dbReference type="GO" id="GO:0005886">
    <property type="term" value="C:plasma membrane"/>
    <property type="evidence" value="ECO:0007669"/>
    <property type="project" value="UniProtKB-SubCell"/>
</dbReference>
<accession>T1BEU7</accession>
<dbReference type="PANTHER" id="PTHR34187">
    <property type="entry name" value="FGR18P"/>
    <property type="match status" value="1"/>
</dbReference>
<evidence type="ECO:0000313" key="8">
    <source>
        <dbReference type="EMBL" id="EQD44013.1"/>
    </source>
</evidence>
<keyword evidence="4 6" id="KW-1133">Transmembrane helix</keyword>
<reference evidence="9" key="1">
    <citation type="submission" date="2013-08" db="EMBL/GenBank/DDBJ databases">
        <authorList>
            <person name="Mendez C."/>
            <person name="Richter M."/>
            <person name="Ferrer M."/>
            <person name="Sanchez J."/>
        </authorList>
    </citation>
    <scope>NUCLEOTIDE SEQUENCE</scope>
</reference>
<evidence type="ECO:0000256" key="2">
    <source>
        <dbReference type="ARBA" id="ARBA00022475"/>
    </source>
</evidence>
<dbReference type="InterPro" id="IPR052053">
    <property type="entry name" value="IM_YidH-like"/>
</dbReference>
<reference evidence="9" key="2">
    <citation type="journal article" date="2014" name="ISME J.">
        <title>Microbial stratification in low pH oxic and suboxic macroscopic growths along an acid mine drainage.</title>
        <authorList>
            <person name="Mendez-Garcia C."/>
            <person name="Mesa V."/>
            <person name="Sprenger R.R."/>
            <person name="Richter M."/>
            <person name="Diez M.S."/>
            <person name="Solano J."/>
            <person name="Bargiela R."/>
            <person name="Golyshina O.V."/>
            <person name="Manteca A."/>
            <person name="Ramos J.L."/>
            <person name="Gallego J.R."/>
            <person name="Llorente I."/>
            <person name="Martins Dos Santos V.A."/>
            <person name="Jensen O.N."/>
            <person name="Pelaez A.I."/>
            <person name="Sanchez J."/>
            <person name="Ferrer M."/>
        </authorList>
    </citation>
    <scope>NUCLEOTIDE SEQUENCE</scope>
</reference>
<comment type="subcellular location">
    <subcellularLocation>
        <location evidence="1">Cell membrane</location>
        <topology evidence="1">Multi-pass membrane protein</topology>
    </subcellularLocation>
</comment>
<evidence type="ECO:0000256" key="3">
    <source>
        <dbReference type="ARBA" id="ARBA00022692"/>
    </source>
</evidence>
<evidence type="ECO:0000259" key="7">
    <source>
        <dbReference type="Pfam" id="PF02656"/>
    </source>
</evidence>
<dbReference type="PANTHER" id="PTHR34187:SF2">
    <property type="entry name" value="DUF202 DOMAIN-CONTAINING PROTEIN"/>
    <property type="match status" value="1"/>
</dbReference>
<dbReference type="EMBL" id="AUZY01007093">
    <property type="protein sequence ID" value="EQD51549.1"/>
    <property type="molecule type" value="Genomic_DNA"/>
</dbReference>
<evidence type="ECO:0000256" key="4">
    <source>
        <dbReference type="ARBA" id="ARBA00022989"/>
    </source>
</evidence>
<proteinExistence type="predicted"/>
<keyword evidence="2" id="KW-1003">Cell membrane</keyword>
<feature type="transmembrane region" description="Helical" evidence="6">
    <location>
        <begin position="15"/>
        <end position="37"/>
    </location>
</feature>
<dbReference type="Pfam" id="PF02656">
    <property type="entry name" value="DUF202"/>
    <property type="match status" value="1"/>
</dbReference>
<name>T1BEU7_9ZZZZ</name>
<gene>
    <name evidence="8" type="ORF">B1A_15262</name>
    <name evidence="9" type="ORF">B1B_10976</name>
</gene>
<protein>
    <submittedName>
        <fullName evidence="9">Membrane protein containing DUF202</fullName>
    </submittedName>
</protein>
<feature type="transmembrane region" description="Helical" evidence="6">
    <location>
        <begin position="97"/>
        <end position="117"/>
    </location>
</feature>
<sequence>MADRSTDFLANERTFLAWVRTAVTIMAFGFVVARFGLLLKELSGGSGADVSAPASEAVGVLLVLSGTAILGISFLQFQRNRDDLAAGRYAPGRTLEAVLTALLIAVGIGLAVYLSGIA</sequence>
<dbReference type="InterPro" id="IPR003807">
    <property type="entry name" value="DUF202"/>
</dbReference>
<comment type="caution">
    <text evidence="9">The sequence shown here is derived from an EMBL/GenBank/DDBJ whole genome shotgun (WGS) entry which is preliminary data.</text>
</comment>